<dbReference type="SUPFAM" id="SSF81653">
    <property type="entry name" value="Calcium ATPase, transduction domain A"/>
    <property type="match status" value="1"/>
</dbReference>
<dbReference type="EC" id="7.2.2.10" evidence="3"/>
<feature type="transmembrane region" description="Helical" evidence="15">
    <location>
        <begin position="60"/>
        <end position="93"/>
    </location>
</feature>
<dbReference type="Pfam" id="PF13246">
    <property type="entry name" value="Cation_ATPase"/>
    <property type="match status" value="1"/>
</dbReference>
<dbReference type="NCBIfam" id="TIGR01494">
    <property type="entry name" value="ATPase_P-type"/>
    <property type="match status" value="2"/>
</dbReference>
<dbReference type="InterPro" id="IPR018303">
    <property type="entry name" value="ATPase_P-typ_P_site"/>
</dbReference>
<dbReference type="Gene3D" id="3.40.1110.10">
    <property type="entry name" value="Calcium-transporting ATPase, cytoplasmic domain N"/>
    <property type="match status" value="1"/>
</dbReference>
<dbReference type="InterPro" id="IPR006068">
    <property type="entry name" value="ATPase_P-typ_cation-transptr_C"/>
</dbReference>
<dbReference type="SUPFAM" id="SSF81665">
    <property type="entry name" value="Calcium ATPase, transmembrane domain M"/>
    <property type="match status" value="1"/>
</dbReference>
<sequence length="893" mass="97911">MSWYNKSVDECIKELGSDVKNGLSSKKAVELLEKNGRNELKQKNKKSLLSKIIDQFKDPMILILIGACIMSAIVGEITDAFIIIAIVIVNAILSLNQEGKAEKAIEALQKMASPMAKVYRDGKLIHIPSPELVVGDIVELETGDIIPADLRLIESFILKIDEASLTGESVPVEKFADKIYDGEIEIGDRENMAYSSTIVAYGRGMGIVISTGENTEIGKIATTLDSFEDEDTPLQKKLAGLSKSLGLITIGVCIVVFIVGLLYKQKFLLMLLTAISLAVAAVPEGLPAIVTIVLSLGMTKMVKKNAIVKKLLAVETLGTTTVICSDKTGTLTQNEMTVKKVFVNNLVYDVEGTGYEPVGDVLLDGVKVNAKEIEDFISISKISTLVNDAKLIKDENMYRIAGDPTEGALLTLSEKVAISKDDLNNKHKRIAEIPFDSTRKMMTTFNENIFSSNVISATKGAPDIVIDNCKYILINGKEEEFTLELKEKVLLQNSQFAKQALRVLAFAYRKFDSLPEEKTSENIEKDMVFVGLMGMIDPARPEAKEAIKECKKAGIIPIMITGDYLETAVAIAKDLGILDDNSKAIMGRELNKMTEEEICEVVKTTRVFARVSPENKVQIVSALKKNGHIAAMTGDGVNDAPAIKRADIGVSMGITGTDVAKNTSDVILTDDNFATIVSAVHEGRIIYSNIKKFVSFLLSCNVGEILIVLISILLNIPVPFVPIQLLWLNLVTDSFPALALGVEKGDEDIMEVPPRNPNEPILDKEMIYSIISQSLAITVATLGAYFYGMYHYPNHIEGARTVAFFTLITAELLRSYSVRSSRFTLFHIGVFSNKTLVYGTTLSFFMMLVVVYVPFLQPYFDTVSLGIKELAVAIPLAFLPFIVAEVSKVMRKK</sequence>
<dbReference type="SUPFAM" id="SSF81660">
    <property type="entry name" value="Metal cation-transporting ATPase, ATP-binding domain N"/>
    <property type="match status" value="1"/>
</dbReference>
<evidence type="ECO:0000256" key="9">
    <source>
        <dbReference type="ARBA" id="ARBA00022837"/>
    </source>
</evidence>
<dbReference type="PRINTS" id="PR00119">
    <property type="entry name" value="CATATPASE"/>
</dbReference>
<dbReference type="EMBL" id="JABZRE010000004">
    <property type="protein sequence ID" value="MBF1306599.1"/>
    <property type="molecule type" value="Genomic_DNA"/>
</dbReference>
<dbReference type="InterPro" id="IPR044492">
    <property type="entry name" value="P_typ_ATPase_HD_dom"/>
</dbReference>
<reference evidence="17 19" key="1">
    <citation type="submission" date="2014-10" db="EMBL/GenBank/DDBJ databases">
        <title>Complete genome sequence of Parvimonas micra KCOM 1535 (= ChDC B708).</title>
        <authorList>
            <person name="Kook J.-K."/>
            <person name="Park S.-N."/>
            <person name="Lim Y.K."/>
            <person name="Roh H."/>
        </authorList>
    </citation>
    <scope>NUCLEOTIDE SEQUENCE [LARGE SCALE GENOMIC DNA]</scope>
    <source>
        <strain evidence="17">KCOM 1535</strain>
        <strain evidence="19">KCOM 1535 / ChDC B708</strain>
    </source>
</reference>
<feature type="transmembrane region" description="Helical" evidence="15">
    <location>
        <begin position="766"/>
        <end position="787"/>
    </location>
</feature>
<dbReference type="InterPro" id="IPR059000">
    <property type="entry name" value="ATPase_P-type_domA"/>
</dbReference>
<dbReference type="InterPro" id="IPR006408">
    <property type="entry name" value="P-type_ATPase_IIB"/>
</dbReference>
<evidence type="ECO:0000256" key="15">
    <source>
        <dbReference type="SAM" id="Phobius"/>
    </source>
</evidence>
<dbReference type="FunFam" id="3.40.50.1000:FF:000028">
    <property type="entry name" value="Calcium-transporting P-type ATPase, putative"/>
    <property type="match status" value="1"/>
</dbReference>
<dbReference type="PANTHER" id="PTHR43294:SF21">
    <property type="entry name" value="CATION TRANSPORTING ATPASE"/>
    <property type="match status" value="1"/>
</dbReference>
<feature type="transmembrane region" description="Helical" evidence="15">
    <location>
        <begin position="836"/>
        <end position="855"/>
    </location>
</feature>
<evidence type="ECO:0000259" key="16">
    <source>
        <dbReference type="SMART" id="SM00831"/>
    </source>
</evidence>
<dbReference type="SFLD" id="SFLDS00003">
    <property type="entry name" value="Haloacid_Dehalogenase"/>
    <property type="match status" value="1"/>
</dbReference>
<dbReference type="Gene3D" id="2.70.150.10">
    <property type="entry name" value="Calcium-transporting ATPase, cytoplasmic transduction domain A"/>
    <property type="match status" value="1"/>
</dbReference>
<dbReference type="Pfam" id="PF00690">
    <property type="entry name" value="Cation_ATPase_N"/>
    <property type="match status" value="1"/>
</dbReference>
<evidence type="ECO:0000256" key="3">
    <source>
        <dbReference type="ARBA" id="ARBA00012790"/>
    </source>
</evidence>
<dbReference type="Pfam" id="PF00689">
    <property type="entry name" value="Cation_ATPase_C"/>
    <property type="match status" value="1"/>
</dbReference>
<dbReference type="PANTHER" id="PTHR43294">
    <property type="entry name" value="SODIUM/POTASSIUM-TRANSPORTING ATPASE SUBUNIT ALPHA"/>
    <property type="match status" value="1"/>
</dbReference>
<keyword evidence="13 15" id="KW-0472">Membrane</keyword>
<evidence type="ECO:0000256" key="10">
    <source>
        <dbReference type="ARBA" id="ARBA00022840"/>
    </source>
</evidence>
<dbReference type="NCBIfam" id="TIGR01517">
    <property type="entry name" value="ATPase-IIB_Ca"/>
    <property type="match status" value="1"/>
</dbReference>
<dbReference type="GO" id="GO:0005886">
    <property type="term" value="C:plasma membrane"/>
    <property type="evidence" value="ECO:0007669"/>
    <property type="project" value="UniProtKB-SubCell"/>
</dbReference>
<keyword evidence="5" id="KW-0406">Ion transport</keyword>
<feature type="transmembrane region" description="Helical" evidence="15">
    <location>
        <begin position="867"/>
        <end position="886"/>
    </location>
</feature>
<dbReference type="Gene3D" id="1.20.1110.10">
    <property type="entry name" value="Calcium-transporting ATPase, transmembrane domain"/>
    <property type="match status" value="1"/>
</dbReference>
<evidence type="ECO:0000256" key="6">
    <source>
        <dbReference type="ARBA" id="ARBA00022692"/>
    </source>
</evidence>
<evidence type="ECO:0000256" key="1">
    <source>
        <dbReference type="ARBA" id="ARBA00004651"/>
    </source>
</evidence>
<dbReference type="InterPro" id="IPR001757">
    <property type="entry name" value="P_typ_ATPase"/>
</dbReference>
<comment type="similarity">
    <text evidence="2">Belongs to the cation transport ATPase (P-type) (TC 3.A.3) family. Type IIA subfamily.</text>
</comment>
<dbReference type="GO" id="GO:0046872">
    <property type="term" value="F:metal ion binding"/>
    <property type="evidence" value="ECO:0007669"/>
    <property type="project" value="UniProtKB-KW"/>
</dbReference>
<feature type="domain" description="Cation-transporting P-type ATPase N-terminal" evidence="16">
    <location>
        <begin position="2"/>
        <end position="76"/>
    </location>
</feature>
<dbReference type="InterPro" id="IPR036412">
    <property type="entry name" value="HAD-like_sf"/>
</dbReference>
<evidence type="ECO:0000256" key="5">
    <source>
        <dbReference type="ARBA" id="ARBA00022568"/>
    </source>
</evidence>
<dbReference type="GO" id="GO:0005388">
    <property type="term" value="F:P-type calcium transporter activity"/>
    <property type="evidence" value="ECO:0007669"/>
    <property type="project" value="UniProtKB-EC"/>
</dbReference>
<dbReference type="PRINTS" id="PR00120">
    <property type="entry name" value="HATPASE"/>
</dbReference>
<dbReference type="EMBL" id="CP009761">
    <property type="protein sequence ID" value="AIZ36407.1"/>
    <property type="molecule type" value="Genomic_DNA"/>
</dbReference>
<evidence type="ECO:0000313" key="19">
    <source>
        <dbReference type="Proteomes" id="UP000031386"/>
    </source>
</evidence>
<evidence type="ECO:0000256" key="12">
    <source>
        <dbReference type="ARBA" id="ARBA00022989"/>
    </source>
</evidence>
<gene>
    <name evidence="18" type="ORF">HXM94_02240</name>
    <name evidence="17" type="ORF">NW74_03170</name>
</gene>
<dbReference type="OrthoDB" id="9760364at2"/>
<feature type="transmembrane region" description="Helical" evidence="15">
    <location>
        <begin position="693"/>
        <end position="714"/>
    </location>
</feature>
<keyword evidence="6 15" id="KW-0812">Transmembrane</keyword>
<dbReference type="SFLD" id="SFLDG00002">
    <property type="entry name" value="C1.7:_P-type_atpase_like"/>
    <property type="match status" value="1"/>
</dbReference>
<feature type="transmembrane region" description="Helical" evidence="15">
    <location>
        <begin position="245"/>
        <end position="263"/>
    </location>
</feature>
<organism evidence="17 19">
    <name type="scientific">Parvimonas micra</name>
    <dbReference type="NCBI Taxonomy" id="33033"/>
    <lineage>
        <taxon>Bacteria</taxon>
        <taxon>Bacillati</taxon>
        <taxon>Bacillota</taxon>
        <taxon>Tissierellia</taxon>
        <taxon>Tissierellales</taxon>
        <taxon>Peptoniphilaceae</taxon>
        <taxon>Parvimonas</taxon>
    </lineage>
</organism>
<dbReference type="Proteomes" id="UP000758611">
    <property type="component" value="Unassembled WGS sequence"/>
</dbReference>
<dbReference type="Proteomes" id="UP000031386">
    <property type="component" value="Chromosome"/>
</dbReference>
<evidence type="ECO:0000256" key="11">
    <source>
        <dbReference type="ARBA" id="ARBA00022967"/>
    </source>
</evidence>
<accession>A0A0B4S0M0</accession>
<dbReference type="Gene3D" id="3.40.50.1000">
    <property type="entry name" value="HAD superfamily/HAD-like"/>
    <property type="match status" value="1"/>
</dbReference>
<keyword evidence="7" id="KW-0479">Metal-binding</keyword>
<dbReference type="Pfam" id="PF00122">
    <property type="entry name" value="E1-E2_ATPase"/>
    <property type="match status" value="1"/>
</dbReference>
<reference evidence="18" key="2">
    <citation type="submission" date="2020-04" db="EMBL/GenBank/DDBJ databases">
        <title>Deep metagenomics examines the oral microbiome during advanced dental caries in children, revealing novel taxa and co-occurrences with host molecules.</title>
        <authorList>
            <person name="Baker J.L."/>
            <person name="Morton J.T."/>
            <person name="Dinis M."/>
            <person name="Alvarez R."/>
            <person name="Tran N.C."/>
            <person name="Knight R."/>
            <person name="Edlund A."/>
        </authorList>
    </citation>
    <scope>NUCLEOTIDE SEQUENCE</scope>
    <source>
        <strain evidence="18">JCVI_23_bin.11</strain>
    </source>
</reference>
<keyword evidence="9" id="KW-0106">Calcium</keyword>
<dbReference type="InterPro" id="IPR008250">
    <property type="entry name" value="ATPase_P-typ_transduc_dom_A_sf"/>
</dbReference>
<keyword evidence="8" id="KW-0547">Nucleotide-binding</keyword>
<dbReference type="InterPro" id="IPR023214">
    <property type="entry name" value="HAD_sf"/>
</dbReference>
<comment type="subcellular location">
    <subcellularLocation>
        <location evidence="1">Cell membrane</location>
        <topology evidence="1">Multi-pass membrane protein</topology>
    </subcellularLocation>
</comment>
<evidence type="ECO:0000313" key="17">
    <source>
        <dbReference type="EMBL" id="AIZ36407.1"/>
    </source>
</evidence>
<keyword evidence="4" id="KW-1003">Cell membrane</keyword>
<dbReference type="STRING" id="33033.NW74_03170"/>
<dbReference type="InterPro" id="IPR023298">
    <property type="entry name" value="ATPase_P-typ_TM_dom_sf"/>
</dbReference>
<keyword evidence="19" id="KW-1185">Reference proteome</keyword>
<keyword evidence="11" id="KW-1278">Translocase</keyword>
<feature type="transmembrane region" description="Helical" evidence="15">
    <location>
        <begin position="269"/>
        <end position="294"/>
    </location>
</feature>
<dbReference type="SMART" id="SM00831">
    <property type="entry name" value="Cation_ATPase_N"/>
    <property type="match status" value="1"/>
</dbReference>
<dbReference type="KEGG" id="pmic:NW74_03170"/>
<dbReference type="InterPro" id="IPR023299">
    <property type="entry name" value="ATPase_P-typ_cyto_dom_N"/>
</dbReference>
<dbReference type="SFLD" id="SFLDF00027">
    <property type="entry name" value="p-type_atpase"/>
    <property type="match status" value="1"/>
</dbReference>
<dbReference type="SUPFAM" id="SSF56784">
    <property type="entry name" value="HAD-like"/>
    <property type="match status" value="1"/>
</dbReference>
<proteinExistence type="inferred from homology"/>
<keyword evidence="10" id="KW-0067">ATP-binding</keyword>
<evidence type="ECO:0000256" key="7">
    <source>
        <dbReference type="ARBA" id="ARBA00022723"/>
    </source>
</evidence>
<evidence type="ECO:0000256" key="13">
    <source>
        <dbReference type="ARBA" id="ARBA00023136"/>
    </source>
</evidence>
<evidence type="ECO:0000256" key="14">
    <source>
        <dbReference type="ARBA" id="ARBA00048694"/>
    </source>
</evidence>
<keyword evidence="12 15" id="KW-1133">Transmembrane helix</keyword>
<dbReference type="RefSeq" id="WP_041953779.1">
    <property type="nucleotide sequence ID" value="NZ_CP009761.1"/>
</dbReference>
<evidence type="ECO:0000313" key="18">
    <source>
        <dbReference type="EMBL" id="MBF1306599.1"/>
    </source>
</evidence>
<keyword evidence="5" id="KW-0109">Calcium transport</keyword>
<dbReference type="InterPro" id="IPR004014">
    <property type="entry name" value="ATPase_P-typ_cation-transptr_N"/>
</dbReference>
<evidence type="ECO:0000256" key="4">
    <source>
        <dbReference type="ARBA" id="ARBA00022475"/>
    </source>
</evidence>
<name>A0A0B4S0M0_9FIRM</name>
<protein>
    <recommendedName>
        <fullName evidence="3">P-type Ca(2+) transporter</fullName>
        <ecNumber evidence="3">7.2.2.10</ecNumber>
    </recommendedName>
</protein>
<dbReference type="AlphaFoldDB" id="A0A0B4S0M0"/>
<dbReference type="GO" id="GO:0016887">
    <property type="term" value="F:ATP hydrolysis activity"/>
    <property type="evidence" value="ECO:0007669"/>
    <property type="project" value="InterPro"/>
</dbReference>
<dbReference type="FunFam" id="2.70.150.10:FF:000016">
    <property type="entry name" value="Calcium-transporting P-type ATPase putative"/>
    <property type="match status" value="1"/>
</dbReference>
<evidence type="ECO:0000256" key="8">
    <source>
        <dbReference type="ARBA" id="ARBA00022741"/>
    </source>
</evidence>
<dbReference type="GO" id="GO:0140352">
    <property type="term" value="P:export from cell"/>
    <property type="evidence" value="ECO:0007669"/>
    <property type="project" value="UniProtKB-ARBA"/>
</dbReference>
<evidence type="ECO:0000256" key="2">
    <source>
        <dbReference type="ARBA" id="ARBA00005675"/>
    </source>
</evidence>
<keyword evidence="5" id="KW-0813">Transport</keyword>
<comment type="catalytic activity">
    <reaction evidence="14">
        <text>Ca(2+)(in) + ATP + H2O = Ca(2+)(out) + ADP + phosphate + H(+)</text>
        <dbReference type="Rhea" id="RHEA:18105"/>
        <dbReference type="ChEBI" id="CHEBI:15377"/>
        <dbReference type="ChEBI" id="CHEBI:15378"/>
        <dbReference type="ChEBI" id="CHEBI:29108"/>
        <dbReference type="ChEBI" id="CHEBI:30616"/>
        <dbReference type="ChEBI" id="CHEBI:43474"/>
        <dbReference type="ChEBI" id="CHEBI:456216"/>
        <dbReference type="EC" id="7.2.2.10"/>
    </reaction>
</comment>
<dbReference type="PROSITE" id="PS00154">
    <property type="entry name" value="ATPASE_E1_E2"/>
    <property type="match status" value="1"/>
</dbReference>
<dbReference type="InterPro" id="IPR050510">
    <property type="entry name" value="Cation_transp_ATPase_P-type"/>
</dbReference>
<dbReference type="GO" id="GO:0005524">
    <property type="term" value="F:ATP binding"/>
    <property type="evidence" value="ECO:0007669"/>
    <property type="project" value="UniProtKB-KW"/>
</dbReference>
<dbReference type="FunFam" id="3.40.50.1000:FF:000001">
    <property type="entry name" value="Phospholipid-transporting ATPase IC"/>
    <property type="match status" value="1"/>
</dbReference>